<evidence type="ECO:0000313" key="3">
    <source>
        <dbReference type="Proteomes" id="UP000001514"/>
    </source>
</evidence>
<dbReference type="HOGENOM" id="CLU_1404629_0_0_1"/>
<proteinExistence type="predicted"/>
<name>D8RS39_SELML</name>
<protein>
    <submittedName>
        <fullName evidence="2">Uncharacterized protein</fullName>
    </submittedName>
</protein>
<dbReference type="KEGG" id="smo:SELMODRAFT_414237"/>
<accession>D8RS39</accession>
<dbReference type="EMBL" id="GL377588">
    <property type="protein sequence ID" value="EFJ24995.1"/>
    <property type="molecule type" value="Genomic_DNA"/>
</dbReference>
<evidence type="ECO:0000313" key="2">
    <source>
        <dbReference type="EMBL" id="EFJ24995.1"/>
    </source>
</evidence>
<dbReference type="Gramene" id="EFJ24995">
    <property type="protein sequence ID" value="EFJ24995"/>
    <property type="gene ID" value="SELMODRAFT_414237"/>
</dbReference>
<reference evidence="2 3" key="1">
    <citation type="journal article" date="2011" name="Science">
        <title>The Selaginella genome identifies genetic changes associated with the evolution of vascular plants.</title>
        <authorList>
            <person name="Banks J.A."/>
            <person name="Nishiyama T."/>
            <person name="Hasebe M."/>
            <person name="Bowman J.L."/>
            <person name="Gribskov M."/>
            <person name="dePamphilis C."/>
            <person name="Albert V.A."/>
            <person name="Aono N."/>
            <person name="Aoyama T."/>
            <person name="Ambrose B.A."/>
            <person name="Ashton N.W."/>
            <person name="Axtell M.J."/>
            <person name="Barker E."/>
            <person name="Barker M.S."/>
            <person name="Bennetzen J.L."/>
            <person name="Bonawitz N.D."/>
            <person name="Chapple C."/>
            <person name="Cheng C."/>
            <person name="Correa L.G."/>
            <person name="Dacre M."/>
            <person name="DeBarry J."/>
            <person name="Dreyer I."/>
            <person name="Elias M."/>
            <person name="Engstrom E.M."/>
            <person name="Estelle M."/>
            <person name="Feng L."/>
            <person name="Finet C."/>
            <person name="Floyd S.K."/>
            <person name="Frommer W.B."/>
            <person name="Fujita T."/>
            <person name="Gramzow L."/>
            <person name="Gutensohn M."/>
            <person name="Harholt J."/>
            <person name="Hattori M."/>
            <person name="Heyl A."/>
            <person name="Hirai T."/>
            <person name="Hiwatashi Y."/>
            <person name="Ishikawa M."/>
            <person name="Iwata M."/>
            <person name="Karol K.G."/>
            <person name="Koehler B."/>
            <person name="Kolukisaoglu U."/>
            <person name="Kubo M."/>
            <person name="Kurata T."/>
            <person name="Lalonde S."/>
            <person name="Li K."/>
            <person name="Li Y."/>
            <person name="Litt A."/>
            <person name="Lyons E."/>
            <person name="Manning G."/>
            <person name="Maruyama T."/>
            <person name="Michael T.P."/>
            <person name="Mikami K."/>
            <person name="Miyazaki S."/>
            <person name="Morinaga S."/>
            <person name="Murata T."/>
            <person name="Mueller-Roeber B."/>
            <person name="Nelson D.R."/>
            <person name="Obara M."/>
            <person name="Oguri Y."/>
            <person name="Olmstead R.G."/>
            <person name="Onodera N."/>
            <person name="Petersen B.L."/>
            <person name="Pils B."/>
            <person name="Prigge M."/>
            <person name="Rensing S.A."/>
            <person name="Riano-Pachon D.M."/>
            <person name="Roberts A.W."/>
            <person name="Sato Y."/>
            <person name="Scheller H.V."/>
            <person name="Schulz B."/>
            <person name="Schulz C."/>
            <person name="Shakirov E.V."/>
            <person name="Shibagaki N."/>
            <person name="Shinohara N."/>
            <person name="Shippen D.E."/>
            <person name="Soerensen I."/>
            <person name="Sotooka R."/>
            <person name="Sugimoto N."/>
            <person name="Sugita M."/>
            <person name="Sumikawa N."/>
            <person name="Tanurdzic M."/>
            <person name="Theissen G."/>
            <person name="Ulvskov P."/>
            <person name="Wakazuki S."/>
            <person name="Weng J.K."/>
            <person name="Willats W.W."/>
            <person name="Wipf D."/>
            <person name="Wolf P.G."/>
            <person name="Yang L."/>
            <person name="Zimmer A.D."/>
            <person name="Zhu Q."/>
            <person name="Mitros T."/>
            <person name="Hellsten U."/>
            <person name="Loque D."/>
            <person name="Otillar R."/>
            <person name="Salamov A."/>
            <person name="Schmutz J."/>
            <person name="Shapiro H."/>
            <person name="Lindquist E."/>
            <person name="Lucas S."/>
            <person name="Rokhsar D."/>
            <person name="Grigoriev I.V."/>
        </authorList>
    </citation>
    <scope>NUCLEOTIDE SEQUENCE [LARGE SCALE GENOMIC DNA]</scope>
</reference>
<feature type="region of interest" description="Disordered" evidence="1">
    <location>
        <begin position="1"/>
        <end position="36"/>
    </location>
</feature>
<dbReference type="InParanoid" id="D8RS39"/>
<keyword evidence="3" id="KW-1185">Reference proteome</keyword>
<dbReference type="AlphaFoldDB" id="D8RS39"/>
<feature type="region of interest" description="Disordered" evidence="1">
    <location>
        <begin position="116"/>
        <end position="194"/>
    </location>
</feature>
<organism evidence="3">
    <name type="scientific">Selaginella moellendorffii</name>
    <name type="common">Spikemoss</name>
    <dbReference type="NCBI Taxonomy" id="88036"/>
    <lineage>
        <taxon>Eukaryota</taxon>
        <taxon>Viridiplantae</taxon>
        <taxon>Streptophyta</taxon>
        <taxon>Embryophyta</taxon>
        <taxon>Tracheophyta</taxon>
        <taxon>Lycopodiopsida</taxon>
        <taxon>Selaginellales</taxon>
        <taxon>Selaginellaceae</taxon>
        <taxon>Selaginella</taxon>
    </lineage>
</organism>
<evidence type="ECO:0000256" key="1">
    <source>
        <dbReference type="SAM" id="MobiDB-lite"/>
    </source>
</evidence>
<sequence length="194" mass="21284">MPAPKLPPLNRKAGRPPIPFDPAPARRRTSRKQDALNRRYQQSYHGLVTNITKCLDRAVPSHSQSPQLKDVPPPCHHRRMCSLTRIVFAKPVPSVPKEDVNPFYAVPHTDITAPLKIHPPSHAMKSDPPPWFGHAKTSVTDPRIDDVAVAPRARKSGGSTSRSKSSLGNYGSKWSKEANNTNPPRCASSLGVSS</sequence>
<feature type="compositionally biased region" description="Low complexity" evidence="1">
    <location>
        <begin position="156"/>
        <end position="166"/>
    </location>
</feature>
<gene>
    <name evidence="2" type="ORF">SELMODRAFT_414237</name>
</gene>
<dbReference type="Proteomes" id="UP000001514">
    <property type="component" value="Unassembled WGS sequence"/>
</dbReference>